<reference evidence="1 2" key="1">
    <citation type="submission" date="2013-02" db="EMBL/GenBank/DDBJ databases">
        <title>Draft genome sequence of Amycolatopsis vancoresmycina strain DSM 44592T.</title>
        <authorList>
            <person name="Kumar S."/>
            <person name="Kaur N."/>
            <person name="Kaur C."/>
            <person name="Raghava G.P.S."/>
            <person name="Mayilraj S."/>
        </authorList>
    </citation>
    <scope>NUCLEOTIDE SEQUENCE [LARGE SCALE GENOMIC DNA]</scope>
    <source>
        <strain evidence="1 2">DSM 44592</strain>
    </source>
</reference>
<dbReference type="AlphaFoldDB" id="R1ICU3"/>
<evidence type="ECO:0000313" key="2">
    <source>
        <dbReference type="Proteomes" id="UP000014139"/>
    </source>
</evidence>
<dbReference type="RefSeq" id="WP_003055783.1">
    <property type="nucleotide sequence ID" value="NZ_AOUO01000017.1"/>
</dbReference>
<proteinExistence type="predicted"/>
<evidence type="ECO:0000313" key="1">
    <source>
        <dbReference type="EMBL" id="EOD70341.1"/>
    </source>
</evidence>
<accession>R1ICU3</accession>
<gene>
    <name evidence="1" type="ORF">H480_01457</name>
</gene>
<dbReference type="eggNOG" id="ENOG5031QD4">
    <property type="taxonomic scope" value="Bacteria"/>
</dbReference>
<organism evidence="1 2">
    <name type="scientific">Amycolatopsis vancoresmycina DSM 44592</name>
    <dbReference type="NCBI Taxonomy" id="1292037"/>
    <lineage>
        <taxon>Bacteria</taxon>
        <taxon>Bacillati</taxon>
        <taxon>Actinomycetota</taxon>
        <taxon>Actinomycetes</taxon>
        <taxon>Pseudonocardiales</taxon>
        <taxon>Pseudonocardiaceae</taxon>
        <taxon>Amycolatopsis</taxon>
    </lineage>
</organism>
<dbReference type="OrthoDB" id="3630415at2"/>
<name>R1ICU3_9PSEU</name>
<keyword evidence="2" id="KW-1185">Reference proteome</keyword>
<comment type="caution">
    <text evidence="1">The sequence shown here is derived from an EMBL/GenBank/DDBJ whole genome shotgun (WGS) entry which is preliminary data.</text>
</comment>
<dbReference type="Proteomes" id="UP000014139">
    <property type="component" value="Unassembled WGS sequence"/>
</dbReference>
<dbReference type="PATRIC" id="fig|1292037.4.peg.286"/>
<dbReference type="EMBL" id="AOUO01000017">
    <property type="protein sequence ID" value="EOD70341.1"/>
    <property type="molecule type" value="Genomic_DNA"/>
</dbReference>
<protein>
    <submittedName>
        <fullName evidence="1">Uncharacterized protein</fullName>
    </submittedName>
</protein>
<sequence length="117" mass="13331">MSQVNYPAVVHAPHFVVEKLTARGRLQRLSARVYSSREDAETWASVLRGAGDVVFITEYGVAYYARCVVCGEYPDHERMRFVDWAELVQYLAQEPGWRSTSEQLVFCPHHRPAGATE</sequence>